<gene>
    <name evidence="2" type="primary">ORF1694</name>
</gene>
<accession>A0A0B6XUK4</accession>
<feature type="region of interest" description="Disordered" evidence="1">
    <location>
        <begin position="1"/>
        <end position="62"/>
    </location>
</feature>
<feature type="compositionally biased region" description="Basic residues" evidence="1">
    <location>
        <begin position="1"/>
        <end position="10"/>
    </location>
</feature>
<feature type="non-terminal residue" evidence="2">
    <location>
        <position position="1"/>
    </location>
</feature>
<organism evidence="2">
    <name type="scientific">Arion vulgaris</name>
    <dbReference type="NCBI Taxonomy" id="1028688"/>
    <lineage>
        <taxon>Eukaryota</taxon>
        <taxon>Metazoa</taxon>
        <taxon>Spiralia</taxon>
        <taxon>Lophotrochozoa</taxon>
        <taxon>Mollusca</taxon>
        <taxon>Gastropoda</taxon>
        <taxon>Heterobranchia</taxon>
        <taxon>Euthyneura</taxon>
        <taxon>Panpulmonata</taxon>
        <taxon>Eupulmonata</taxon>
        <taxon>Stylommatophora</taxon>
        <taxon>Helicina</taxon>
        <taxon>Arionoidea</taxon>
        <taxon>Arionidae</taxon>
        <taxon>Arion</taxon>
    </lineage>
</organism>
<proteinExistence type="predicted"/>
<protein>
    <submittedName>
        <fullName evidence="2">Uncharacterized protein</fullName>
    </submittedName>
</protein>
<evidence type="ECO:0000313" key="2">
    <source>
        <dbReference type="EMBL" id="CEK47589.1"/>
    </source>
</evidence>
<dbReference type="EMBL" id="HACG01000724">
    <property type="protein sequence ID" value="CEK47589.1"/>
    <property type="molecule type" value="Transcribed_RNA"/>
</dbReference>
<feature type="compositionally biased region" description="Low complexity" evidence="1">
    <location>
        <begin position="11"/>
        <end position="24"/>
    </location>
</feature>
<sequence length="101" mass="10438">NGLAGHHHHGVMNMSTSNSNSSSSAGGGVNHACSEDTTGSPHATSHSHGHHSCHLSPHSSLHQANGLASSVFSMSQHKDFGYPRANGWYMNPSAATDLNPG</sequence>
<feature type="non-terminal residue" evidence="2">
    <location>
        <position position="101"/>
    </location>
</feature>
<name>A0A0B6XUK4_9EUPU</name>
<evidence type="ECO:0000256" key="1">
    <source>
        <dbReference type="SAM" id="MobiDB-lite"/>
    </source>
</evidence>
<reference evidence="2" key="1">
    <citation type="submission" date="2014-12" db="EMBL/GenBank/DDBJ databases">
        <title>Insight into the proteome of Arion vulgaris.</title>
        <authorList>
            <person name="Aradska J."/>
            <person name="Bulat T."/>
            <person name="Smidak R."/>
            <person name="Sarate P."/>
            <person name="Gangsoo J."/>
            <person name="Sialana F."/>
            <person name="Bilban M."/>
            <person name="Lubec G."/>
        </authorList>
    </citation>
    <scope>NUCLEOTIDE SEQUENCE</scope>
    <source>
        <tissue evidence="2">Skin</tissue>
    </source>
</reference>
<dbReference type="AlphaFoldDB" id="A0A0B6XUK4"/>